<keyword evidence="2" id="KW-1185">Reference proteome</keyword>
<protein>
    <submittedName>
        <fullName evidence="1">Uncharacterized protein</fullName>
    </submittedName>
</protein>
<name>A0ABP2T6Y8_9LEPT</name>
<organism evidence="1 2">
    <name type="scientific">Leptospira noguchii str. 2007001578</name>
    <dbReference type="NCBI Taxonomy" id="1049974"/>
    <lineage>
        <taxon>Bacteria</taxon>
        <taxon>Pseudomonadati</taxon>
        <taxon>Spirochaetota</taxon>
        <taxon>Spirochaetia</taxon>
        <taxon>Leptospirales</taxon>
        <taxon>Leptospiraceae</taxon>
        <taxon>Leptospira</taxon>
    </lineage>
</organism>
<evidence type="ECO:0000313" key="2">
    <source>
        <dbReference type="Proteomes" id="UP000012099"/>
    </source>
</evidence>
<accession>A0ABP2T6Y8</accession>
<comment type="caution">
    <text evidence="1">The sequence shown here is derived from an EMBL/GenBank/DDBJ whole genome shotgun (WGS) entry which is preliminary data.</text>
</comment>
<sequence>MKFANDSPQFSYVELTLFYNRVFENFHSQINNTASINRFHETEMQNSFFNNSNI</sequence>
<dbReference type="EMBL" id="AHMH02000105">
    <property type="protein sequence ID" value="EMN00049.1"/>
    <property type="molecule type" value="Genomic_DNA"/>
</dbReference>
<gene>
    <name evidence="1" type="ORF">LEP1GSC035_3651</name>
</gene>
<reference evidence="1 2" key="1">
    <citation type="submission" date="2013-01" db="EMBL/GenBank/DDBJ databases">
        <authorList>
            <person name="Harkins D.M."/>
            <person name="Durkin A.S."/>
            <person name="Brinkac L.M."/>
            <person name="Haft D.H."/>
            <person name="Selengut J.D."/>
            <person name="Sanka R."/>
            <person name="DePew J."/>
            <person name="Purushe J."/>
            <person name="Whelen A.C."/>
            <person name="Vinetz J.M."/>
            <person name="Sutton G.G."/>
            <person name="Nierman W.C."/>
            <person name="Fouts D.E."/>
        </authorList>
    </citation>
    <scope>NUCLEOTIDE SEQUENCE [LARGE SCALE GENOMIC DNA]</scope>
    <source>
        <strain evidence="1 2">2007001578</strain>
    </source>
</reference>
<evidence type="ECO:0000313" key="1">
    <source>
        <dbReference type="EMBL" id="EMN00049.1"/>
    </source>
</evidence>
<dbReference type="Proteomes" id="UP000012099">
    <property type="component" value="Unassembled WGS sequence"/>
</dbReference>
<proteinExistence type="predicted"/>